<sequence>MPKVSVIVPTYNSIAYLPETIESILQQTFTDFEVLIVDDGSTDQTVAWAKQIVDPRVRVIMQPNQGVSVARNTGILQAQGEYVAFLDADDTWNHSKLEQQVYYLDTHPKIGWVHSWVSLIDAQSQPIGKPLISSAEGQIWEELLIRNAIACCSVMVRRSCFSVAGLFDPNIRSAEDWELWIRLAFHYPIGLIKEPLARYRVLPTSKSKNCQLVERSLHQIIEKTFADIPLNYQSWKSRSYGYAYLYLAWKALQGQTKDISAAIRYRQQAKQYCPRLRYSVEYLRLGVAIGLIQVVGGDRYTLFLRTVNRLQGWITQVQRINVRWHSQQESL</sequence>
<dbReference type="SUPFAM" id="SSF53448">
    <property type="entry name" value="Nucleotide-diphospho-sugar transferases"/>
    <property type="match status" value="1"/>
</dbReference>
<dbReference type="InterPro" id="IPR050834">
    <property type="entry name" value="Glycosyltransf_2"/>
</dbReference>
<feature type="domain" description="Glycosyltransferase 2-like" evidence="1">
    <location>
        <begin position="5"/>
        <end position="158"/>
    </location>
</feature>
<accession>A0A9E8ZFS9</accession>
<dbReference type="PANTHER" id="PTHR43685:SF2">
    <property type="entry name" value="GLYCOSYLTRANSFERASE 2-LIKE DOMAIN-CONTAINING PROTEIN"/>
    <property type="match status" value="1"/>
</dbReference>
<keyword evidence="2" id="KW-0328">Glycosyltransferase</keyword>
<dbReference type="Gene3D" id="3.90.550.10">
    <property type="entry name" value="Spore Coat Polysaccharide Biosynthesis Protein SpsA, Chain A"/>
    <property type="match status" value="1"/>
</dbReference>
<dbReference type="AlphaFoldDB" id="A0A9E8ZFS9"/>
<name>A0A9E8ZFS9_9CYAN</name>
<evidence type="ECO:0000259" key="1">
    <source>
        <dbReference type="Pfam" id="PF00535"/>
    </source>
</evidence>
<dbReference type="PANTHER" id="PTHR43685">
    <property type="entry name" value="GLYCOSYLTRANSFERASE"/>
    <property type="match status" value="1"/>
</dbReference>
<reference evidence="2" key="1">
    <citation type="submission" date="2022-12" db="EMBL/GenBank/DDBJ databases">
        <title>Polyphasic identification of a Novel Hot-Spring Cyanobacterium Ocullathermofonsia sinensis gen nov. sp. nov. and Genomic Insights on its Adaptations to the Thermal Habitat.</title>
        <authorList>
            <person name="Daroch M."/>
            <person name="Tang J."/>
            <person name="Jiang Y."/>
        </authorList>
    </citation>
    <scope>NUCLEOTIDE SEQUENCE</scope>
    <source>
        <strain evidence="2">PKUAC-SCTA174</strain>
    </source>
</reference>
<dbReference type="InterPro" id="IPR029044">
    <property type="entry name" value="Nucleotide-diphossugar_trans"/>
</dbReference>
<dbReference type="KEGG" id="tsin:OXH18_11610"/>
<dbReference type="EC" id="2.4.-.-" evidence="2"/>
<dbReference type="RefSeq" id="WP_268612944.1">
    <property type="nucleotide sequence ID" value="NZ_CP113797.1"/>
</dbReference>
<proteinExistence type="predicted"/>
<dbReference type="InterPro" id="IPR001173">
    <property type="entry name" value="Glyco_trans_2-like"/>
</dbReference>
<organism evidence="2 3">
    <name type="scientific">Thermocoleostomius sinensis A174</name>
    <dbReference type="NCBI Taxonomy" id="2016057"/>
    <lineage>
        <taxon>Bacteria</taxon>
        <taxon>Bacillati</taxon>
        <taxon>Cyanobacteriota</taxon>
        <taxon>Cyanophyceae</taxon>
        <taxon>Oculatellales</taxon>
        <taxon>Oculatellaceae</taxon>
        <taxon>Thermocoleostomius</taxon>
    </lineage>
</organism>
<dbReference type="GO" id="GO:0016757">
    <property type="term" value="F:glycosyltransferase activity"/>
    <property type="evidence" value="ECO:0007669"/>
    <property type="project" value="UniProtKB-KW"/>
</dbReference>
<dbReference type="Pfam" id="PF00535">
    <property type="entry name" value="Glycos_transf_2"/>
    <property type="match status" value="1"/>
</dbReference>
<keyword evidence="2" id="KW-0808">Transferase</keyword>
<protein>
    <submittedName>
        <fullName evidence="2">Glycosyltransferase</fullName>
        <ecNumber evidence="2">2.4.-.-</ecNumber>
    </submittedName>
</protein>
<dbReference type="Proteomes" id="UP001163152">
    <property type="component" value="Chromosome"/>
</dbReference>
<evidence type="ECO:0000313" key="3">
    <source>
        <dbReference type="Proteomes" id="UP001163152"/>
    </source>
</evidence>
<evidence type="ECO:0000313" key="2">
    <source>
        <dbReference type="EMBL" id="WAL62604.1"/>
    </source>
</evidence>
<keyword evidence="3" id="KW-1185">Reference proteome</keyword>
<dbReference type="EMBL" id="CP113797">
    <property type="protein sequence ID" value="WAL62604.1"/>
    <property type="molecule type" value="Genomic_DNA"/>
</dbReference>
<gene>
    <name evidence="2" type="ORF">OXH18_11610</name>
</gene>